<evidence type="ECO:0000256" key="6">
    <source>
        <dbReference type="ARBA" id="ARBA00023163"/>
    </source>
</evidence>
<keyword evidence="5" id="KW-0805">Transcription regulation</keyword>
<feature type="compositionally biased region" description="Basic and acidic residues" evidence="9">
    <location>
        <begin position="117"/>
        <end position="147"/>
    </location>
</feature>
<dbReference type="SMART" id="SM00401">
    <property type="entry name" value="ZnF_GATA"/>
    <property type="match status" value="1"/>
</dbReference>
<comment type="similarity">
    <text evidence="2">Belongs to the MRG family.</text>
</comment>
<dbReference type="Pfam" id="PF00320">
    <property type="entry name" value="GATA"/>
    <property type="match status" value="1"/>
</dbReference>
<feature type="domain" description="GATA-type" evidence="10">
    <location>
        <begin position="357"/>
        <end position="398"/>
    </location>
</feature>
<dbReference type="PROSITE" id="PS51640">
    <property type="entry name" value="MRG"/>
    <property type="match status" value="1"/>
</dbReference>
<dbReference type="SUPFAM" id="SSF54160">
    <property type="entry name" value="Chromo domain-like"/>
    <property type="match status" value="1"/>
</dbReference>
<feature type="region of interest" description="Disordered" evidence="9">
    <location>
        <begin position="88"/>
        <end position="160"/>
    </location>
</feature>
<evidence type="ECO:0000313" key="11">
    <source>
        <dbReference type="EMBL" id="CAG8607507.1"/>
    </source>
</evidence>
<keyword evidence="12" id="KW-1185">Reference proteome</keyword>
<dbReference type="EMBL" id="CAJVPP010002664">
    <property type="protein sequence ID" value="CAG8607507.1"/>
    <property type="molecule type" value="Genomic_DNA"/>
</dbReference>
<name>A0A9N9CMU2_FUNMO</name>
<evidence type="ECO:0000256" key="2">
    <source>
        <dbReference type="ARBA" id="ARBA00009093"/>
    </source>
</evidence>
<dbReference type="InterPro" id="IPR016197">
    <property type="entry name" value="Chromo-like_dom_sf"/>
</dbReference>
<dbReference type="Gene3D" id="3.30.50.10">
    <property type="entry name" value="Erythroid Transcription Factor GATA-1, subunit A"/>
    <property type="match status" value="1"/>
</dbReference>
<dbReference type="GO" id="GO:0008270">
    <property type="term" value="F:zinc ion binding"/>
    <property type="evidence" value="ECO:0007669"/>
    <property type="project" value="UniProtKB-KW"/>
</dbReference>
<dbReference type="Gene3D" id="2.30.30.140">
    <property type="match status" value="1"/>
</dbReference>
<organism evidence="11 12">
    <name type="scientific">Funneliformis mosseae</name>
    <name type="common">Endomycorrhizal fungus</name>
    <name type="synonym">Glomus mosseae</name>
    <dbReference type="NCBI Taxonomy" id="27381"/>
    <lineage>
        <taxon>Eukaryota</taxon>
        <taxon>Fungi</taxon>
        <taxon>Fungi incertae sedis</taxon>
        <taxon>Mucoromycota</taxon>
        <taxon>Glomeromycotina</taxon>
        <taxon>Glomeromycetes</taxon>
        <taxon>Glomerales</taxon>
        <taxon>Glomeraceae</taxon>
        <taxon>Funneliformis</taxon>
    </lineage>
</organism>
<gene>
    <name evidence="11" type="ORF">FMOSSE_LOCUS9282</name>
</gene>
<sequence>MADAEIPDQKLNFEQNELVLCFHGPLLYEAKILKAENWGPNDSDSGDTGPHYYVHYKGWKKTWDEWVPEERVVKHNEANLIRQKQLKDTYSNKKKKPAKTIYKIEEQNKGSDFSESSLKHQGEETDSEDRNDTESQEDQLQRENQERGKKRKKINEDEDEEEEFMNRLEIKILLPESLKVKLIDDWENVTRNNALLKLPRKYTVAEILNEYLDFKHNPIAVTASNLKPDKDDIHSEVVQGIKIYFDKTLGNILLYAEERQQYVNIRKQFLDKENSEIYGAEHLLRLFVELPRLLAHTTMDQAATETLEEHLIDFLKFLQKNEDRYFAETEYERHGMLPPKIQKATGKKICGYINMSEREGWVCANCKTSNTPGWRAGESPDQKLSCGLYFAKYKAHRPEHLWNNLRNKTA</sequence>
<evidence type="ECO:0000313" key="12">
    <source>
        <dbReference type="Proteomes" id="UP000789375"/>
    </source>
</evidence>
<evidence type="ECO:0000256" key="5">
    <source>
        <dbReference type="ARBA" id="ARBA00023015"/>
    </source>
</evidence>
<dbReference type="GO" id="GO:0006355">
    <property type="term" value="P:regulation of DNA-templated transcription"/>
    <property type="evidence" value="ECO:0007669"/>
    <property type="project" value="InterPro"/>
</dbReference>
<dbReference type="AlphaFoldDB" id="A0A9N9CMU2"/>
<keyword evidence="8" id="KW-0479">Metal-binding</keyword>
<dbReference type="InterPro" id="IPR026541">
    <property type="entry name" value="MRG_dom"/>
</dbReference>
<comment type="caution">
    <text evidence="11">The sequence shown here is derived from an EMBL/GenBank/DDBJ whole genome shotgun (WGS) entry which is preliminary data.</text>
</comment>
<dbReference type="GO" id="GO:0035267">
    <property type="term" value="C:NuA4 histone acetyltransferase complex"/>
    <property type="evidence" value="ECO:0007669"/>
    <property type="project" value="TreeGrafter"/>
</dbReference>
<dbReference type="InterPro" id="IPR038217">
    <property type="entry name" value="MRG_C_sf"/>
</dbReference>
<evidence type="ECO:0000256" key="1">
    <source>
        <dbReference type="ARBA" id="ARBA00004123"/>
    </source>
</evidence>
<keyword evidence="6" id="KW-0804">Transcription</keyword>
<keyword evidence="7" id="KW-0539">Nucleus</keyword>
<evidence type="ECO:0000256" key="8">
    <source>
        <dbReference type="PROSITE-ProRule" id="PRU00094"/>
    </source>
</evidence>
<dbReference type="InterPro" id="IPR053820">
    <property type="entry name" value="MSL3_chromo-like"/>
</dbReference>
<dbReference type="InterPro" id="IPR013088">
    <property type="entry name" value="Znf_NHR/GATA"/>
</dbReference>
<keyword evidence="8" id="KW-0862">Zinc</keyword>
<evidence type="ECO:0000259" key="10">
    <source>
        <dbReference type="PROSITE" id="PS50114"/>
    </source>
</evidence>
<evidence type="ECO:0000256" key="7">
    <source>
        <dbReference type="ARBA" id="ARBA00023242"/>
    </source>
</evidence>
<dbReference type="Proteomes" id="UP000789375">
    <property type="component" value="Unassembled WGS sequence"/>
</dbReference>
<dbReference type="Pfam" id="PF22732">
    <property type="entry name" value="MSL3_chromo-like"/>
    <property type="match status" value="1"/>
</dbReference>
<dbReference type="PANTHER" id="PTHR10880">
    <property type="entry name" value="MORTALITY FACTOR 4-LIKE PROTEIN"/>
    <property type="match status" value="1"/>
</dbReference>
<dbReference type="Pfam" id="PF05712">
    <property type="entry name" value="MRG"/>
    <property type="match status" value="1"/>
</dbReference>
<proteinExistence type="inferred from homology"/>
<reference evidence="11" key="1">
    <citation type="submission" date="2021-06" db="EMBL/GenBank/DDBJ databases">
        <authorList>
            <person name="Kallberg Y."/>
            <person name="Tangrot J."/>
            <person name="Rosling A."/>
        </authorList>
    </citation>
    <scope>NUCLEOTIDE SEQUENCE</scope>
    <source>
        <strain evidence="11">87-6 pot B 2015</strain>
    </source>
</reference>
<dbReference type="CDD" id="cd18983">
    <property type="entry name" value="CBD_MSL3_like"/>
    <property type="match status" value="1"/>
</dbReference>
<keyword evidence="4" id="KW-0156">Chromatin regulator</keyword>
<dbReference type="InterPro" id="IPR000679">
    <property type="entry name" value="Znf_GATA"/>
</dbReference>
<dbReference type="PROSITE" id="PS50114">
    <property type="entry name" value="GATA_ZN_FINGER_2"/>
    <property type="match status" value="1"/>
</dbReference>
<evidence type="ECO:0000256" key="9">
    <source>
        <dbReference type="SAM" id="MobiDB-lite"/>
    </source>
</evidence>
<evidence type="ECO:0000256" key="4">
    <source>
        <dbReference type="ARBA" id="ARBA00022853"/>
    </source>
</evidence>
<dbReference type="InterPro" id="IPR008676">
    <property type="entry name" value="MRG"/>
</dbReference>
<dbReference type="InterPro" id="IPR000953">
    <property type="entry name" value="Chromo/chromo_shadow_dom"/>
</dbReference>
<keyword evidence="8" id="KW-0863">Zinc-finger</keyword>
<evidence type="ECO:0000256" key="3">
    <source>
        <dbReference type="ARBA" id="ARBA00018505"/>
    </source>
</evidence>
<dbReference type="SUPFAM" id="SSF57716">
    <property type="entry name" value="Glucocorticoid receptor-like (DNA-binding domain)"/>
    <property type="match status" value="1"/>
</dbReference>
<dbReference type="GO" id="GO:0032221">
    <property type="term" value="C:Rpd3S complex"/>
    <property type="evidence" value="ECO:0007669"/>
    <property type="project" value="TreeGrafter"/>
</dbReference>
<dbReference type="SMART" id="SM00298">
    <property type="entry name" value="CHROMO"/>
    <property type="match status" value="1"/>
</dbReference>
<dbReference type="GO" id="GO:0006325">
    <property type="term" value="P:chromatin organization"/>
    <property type="evidence" value="ECO:0007669"/>
    <property type="project" value="UniProtKB-KW"/>
</dbReference>
<dbReference type="Gene3D" id="1.10.274.30">
    <property type="entry name" value="MRG domain"/>
    <property type="match status" value="1"/>
</dbReference>
<protein>
    <recommendedName>
        <fullName evidence="3">Chromatin modification-related protein EAF3</fullName>
    </recommendedName>
</protein>
<dbReference type="GO" id="GO:0043565">
    <property type="term" value="F:sequence-specific DNA binding"/>
    <property type="evidence" value="ECO:0007669"/>
    <property type="project" value="InterPro"/>
</dbReference>
<comment type="subcellular location">
    <subcellularLocation>
        <location evidence="1">Nucleus</location>
    </subcellularLocation>
</comment>
<accession>A0A9N9CMU2</accession>
<dbReference type="PANTHER" id="PTHR10880:SF15">
    <property type="entry name" value="MSL COMPLEX SUBUNIT 3"/>
    <property type="match status" value="1"/>
</dbReference>